<dbReference type="GO" id="GO:0016279">
    <property type="term" value="F:protein-lysine N-methyltransferase activity"/>
    <property type="evidence" value="ECO:0007669"/>
    <property type="project" value="InterPro"/>
</dbReference>
<dbReference type="AlphaFoldDB" id="A0A7H9B5S6"/>
<dbReference type="Gene3D" id="3.90.1410.10">
    <property type="entry name" value="set domain protein methyltransferase, domain 1"/>
    <property type="match status" value="1"/>
</dbReference>
<proteinExistence type="predicted"/>
<keyword evidence="1" id="KW-0489">Methyltransferase</keyword>
<dbReference type="PIRSF" id="PIRSF027158">
    <property type="entry name" value="Lys_MTase_YDR198C_prd"/>
    <property type="match status" value="1"/>
</dbReference>
<keyword evidence="3" id="KW-0949">S-adenosyl-L-methionine</keyword>
<dbReference type="InterPro" id="IPR001214">
    <property type="entry name" value="SET_dom"/>
</dbReference>
<dbReference type="GeneID" id="59237698"/>
<evidence type="ECO:0000259" key="4">
    <source>
        <dbReference type="PROSITE" id="PS50280"/>
    </source>
</evidence>
<dbReference type="PANTHER" id="PTHR13271:SF47">
    <property type="entry name" value="ACTIN-HISTIDINE N-METHYLTRANSFERASE"/>
    <property type="match status" value="1"/>
</dbReference>
<sequence length="475" mass="55059">MKKSMRLFQRKKKMTMKAKVDSLLKWLRTSEQFYLATNISIHESDTSGRGVVLIDEKLTTNEVVISIPPSHQLNFYTILYHISMFNTKLDIHGITAASEENIMERNIGSQDPRFQAYGLLKQEFLLGLSSFQLLTLYILAEWILLPQWSSSEFVSYWKPFFDIWPAKEELGSVPAIWNLTGDSKYKELLHLSSLASKKHCSRISALVKSDWSVILPILKDWNTMFNGDANNELFLEKLYREFLHIYFVVNSRCLYADISLKKDDIDSQFTMVPYVDFLNHTDEVDVHCYPKLVKSSINANNLGRFEIRCGKFCYANKGEEILLNYGAHSNDLLLNEYGFTLPQNCWNCIDISDEITKLMDGQDTIVSFLKSNGYWGDYTISFNEISYRVLVALSLVITSDFKRVEKLLLGYISEDFFLPKIRPALQRLLLLLLDTYHEKLRLLRILPLSLSTCTENIANIYFGYIEIIENNLENM</sequence>
<evidence type="ECO:0000313" key="5">
    <source>
        <dbReference type="EMBL" id="QLG73940.1"/>
    </source>
</evidence>
<reference evidence="5 6" key="1">
    <citation type="submission" date="2020-07" db="EMBL/GenBank/DDBJ databases">
        <title>The yeast mating-type switching endonuclease HO is a domesticated member of an unorthodox homing genetic element family.</title>
        <authorList>
            <person name="Coughlan A.Y."/>
            <person name="Lombardi L."/>
            <person name="Braun-Galleani S."/>
            <person name="Martos A.R."/>
            <person name="Galeote V."/>
            <person name="Bigey F."/>
            <person name="Dequin S."/>
            <person name="Byrne K.P."/>
            <person name="Wolfe K.H."/>
        </authorList>
    </citation>
    <scope>NUCLEOTIDE SEQUENCE [LARGE SCALE GENOMIC DNA]</scope>
    <source>
        <strain evidence="5 6">NRRL Y-6702</strain>
    </source>
</reference>
<evidence type="ECO:0000256" key="3">
    <source>
        <dbReference type="ARBA" id="ARBA00022691"/>
    </source>
</evidence>
<dbReference type="PROSITE" id="PS50280">
    <property type="entry name" value="SET"/>
    <property type="match status" value="1"/>
</dbReference>
<accession>A0A7H9B5S6</accession>
<protein>
    <recommendedName>
        <fullName evidence="4">SET domain-containing protein</fullName>
    </recommendedName>
</protein>
<dbReference type="InterPro" id="IPR046341">
    <property type="entry name" value="SET_dom_sf"/>
</dbReference>
<dbReference type="SUPFAM" id="SSF82199">
    <property type="entry name" value="SET domain"/>
    <property type="match status" value="1"/>
</dbReference>
<dbReference type="InterPro" id="IPR016852">
    <property type="entry name" value="SET_MeTrfase"/>
</dbReference>
<dbReference type="InterPro" id="IPR044429">
    <property type="entry name" value="SETD4_SET"/>
</dbReference>
<organism evidence="5 6">
    <name type="scientific">Zygotorulaspora mrakii</name>
    <name type="common">Zygosaccharomyces mrakii</name>
    <dbReference type="NCBI Taxonomy" id="42260"/>
    <lineage>
        <taxon>Eukaryota</taxon>
        <taxon>Fungi</taxon>
        <taxon>Dikarya</taxon>
        <taxon>Ascomycota</taxon>
        <taxon>Saccharomycotina</taxon>
        <taxon>Saccharomycetes</taxon>
        <taxon>Saccharomycetales</taxon>
        <taxon>Saccharomycetaceae</taxon>
        <taxon>Zygotorulaspora</taxon>
    </lineage>
</organism>
<name>A0A7H9B5S6_ZYGMR</name>
<dbReference type="InterPro" id="IPR050600">
    <property type="entry name" value="SETD3_SETD6_MTase"/>
</dbReference>
<dbReference type="Proteomes" id="UP000509704">
    <property type="component" value="Chromosome 6"/>
</dbReference>
<dbReference type="EMBL" id="CP058609">
    <property type="protein sequence ID" value="QLG73940.1"/>
    <property type="molecule type" value="Genomic_DNA"/>
</dbReference>
<dbReference type="OrthoDB" id="341421at2759"/>
<dbReference type="KEGG" id="zmk:HG535_0F04520"/>
<keyword evidence="2" id="KW-0808">Transferase</keyword>
<dbReference type="RefSeq" id="XP_037145665.1">
    <property type="nucleotide sequence ID" value="XM_037289770.1"/>
</dbReference>
<keyword evidence="6" id="KW-1185">Reference proteome</keyword>
<evidence type="ECO:0000256" key="2">
    <source>
        <dbReference type="ARBA" id="ARBA00022679"/>
    </source>
</evidence>
<feature type="domain" description="SET" evidence="4">
    <location>
        <begin position="37"/>
        <end position="326"/>
    </location>
</feature>
<dbReference type="CDD" id="cd19177">
    <property type="entry name" value="SET_SETD4"/>
    <property type="match status" value="1"/>
</dbReference>
<evidence type="ECO:0000256" key="1">
    <source>
        <dbReference type="ARBA" id="ARBA00022603"/>
    </source>
</evidence>
<gene>
    <name evidence="5" type="ORF">HG535_0F04520</name>
</gene>
<evidence type="ECO:0000313" key="6">
    <source>
        <dbReference type="Proteomes" id="UP000509704"/>
    </source>
</evidence>
<dbReference type="PANTHER" id="PTHR13271">
    <property type="entry name" value="UNCHARACTERIZED PUTATIVE METHYLTRANSFERASE"/>
    <property type="match status" value="1"/>
</dbReference>
<dbReference type="GO" id="GO:0032259">
    <property type="term" value="P:methylation"/>
    <property type="evidence" value="ECO:0007669"/>
    <property type="project" value="UniProtKB-KW"/>
</dbReference>